<dbReference type="EMBL" id="JAMQKC010000004">
    <property type="protein sequence ID" value="MDC3416671.1"/>
    <property type="molecule type" value="Genomic_DNA"/>
</dbReference>
<organism evidence="1 2">
    <name type="scientific">Aquibacillus salsiterrae</name>
    <dbReference type="NCBI Taxonomy" id="2950439"/>
    <lineage>
        <taxon>Bacteria</taxon>
        <taxon>Bacillati</taxon>
        <taxon>Bacillota</taxon>
        <taxon>Bacilli</taxon>
        <taxon>Bacillales</taxon>
        <taxon>Bacillaceae</taxon>
        <taxon>Aquibacillus</taxon>
    </lineage>
</organism>
<comment type="caution">
    <text evidence="1">The sequence shown here is derived from an EMBL/GenBank/DDBJ whole genome shotgun (WGS) entry which is preliminary data.</text>
</comment>
<proteinExistence type="predicted"/>
<sequence length="160" mass="18325">MDGHSIRLDIEDGNGITKGGRFRKTPVPLYFEKDILRMVGGKGPEERLVSVKEATVRKGVYVVCKKAGINQNGRGTHGFRHSYCRRRLQELLKEKGIYAEGKAMMDRIMNNRDVGRDADYGILTTQDQSVYMQLKEVIDQVHSEIGHGKDRWDLGERYLR</sequence>
<gene>
    <name evidence="1" type="ORF">NC799_07040</name>
</gene>
<protein>
    <submittedName>
        <fullName evidence="1">Uncharacterized protein</fullName>
    </submittedName>
</protein>
<dbReference type="RefSeq" id="WP_272445685.1">
    <property type="nucleotide sequence ID" value="NZ_JAMQKC010000004.1"/>
</dbReference>
<keyword evidence="2" id="KW-1185">Reference proteome</keyword>
<accession>A0A9X3WGM3</accession>
<dbReference type="Proteomes" id="UP001145069">
    <property type="component" value="Unassembled WGS sequence"/>
</dbReference>
<evidence type="ECO:0000313" key="1">
    <source>
        <dbReference type="EMBL" id="MDC3416671.1"/>
    </source>
</evidence>
<dbReference type="SUPFAM" id="SSF56349">
    <property type="entry name" value="DNA breaking-rejoining enzymes"/>
    <property type="match status" value="1"/>
</dbReference>
<dbReference type="GO" id="GO:0003677">
    <property type="term" value="F:DNA binding"/>
    <property type="evidence" value="ECO:0007669"/>
    <property type="project" value="InterPro"/>
</dbReference>
<dbReference type="AlphaFoldDB" id="A0A9X3WGM3"/>
<evidence type="ECO:0000313" key="2">
    <source>
        <dbReference type="Proteomes" id="UP001145069"/>
    </source>
</evidence>
<reference evidence="1" key="1">
    <citation type="submission" date="2022-06" db="EMBL/GenBank/DDBJ databases">
        <title>Aquibacillus sp. a new bacterium isolated from soil saline samples.</title>
        <authorList>
            <person name="Galisteo C."/>
            <person name="De La Haba R."/>
            <person name="Sanchez-Porro C."/>
            <person name="Ventosa A."/>
        </authorList>
    </citation>
    <scope>NUCLEOTIDE SEQUENCE</scope>
    <source>
        <strain evidence="1">3ASR75-54</strain>
    </source>
</reference>
<name>A0A9X3WGM3_9BACI</name>
<dbReference type="InterPro" id="IPR011010">
    <property type="entry name" value="DNA_brk_join_enz"/>
</dbReference>